<sequence>MMTSPYWLLPGLMLLSFQWPLTGALYFHAALACVPLAAFAADRHGWRGVGMVVVGGSLLPFGLYLPVGSFPAEPGLYLAAIALAALLASGWRVPDLADRFRPGFGFLAALLLLPLHLVVAREGLDNGVDIDVSIRLLPILFFLLFLLGSARAPVLSVLAPLALATAAGLALALLDGTLLELPRRIGYRLDTPADFLTGAACFLAGRYHRELHEAQGPITPLPARPLGTCALLLVLWGGYPAWHFLVIQAGEHGDLLRQLAPVGSRLALPLAALLAGWCYRRRGVAGVICMAAIVEASRVLLAWSSANLGAPVVAFAFGALGSGLRDRREGTHTPWHPGRWVRLALVSTVSLPLILGLEPGEARDLLLLALSVAAIFALPIVLRTLLRRAGLWLSDAARQGWLAITELTLLLLGLLSHLQQALGVMVGIITMVRSELPGFQISPGWEAEVAPLLGIGALFYVVLLLTALSAVLDRLPAVTVSALTLIDWLRGRLSLGSMGARQEREVTVESANAAGWLCSLTRGIRWVRNALLLAAVGATLLLMLDEFW</sequence>
<keyword evidence="3" id="KW-1185">Reference proteome</keyword>
<feature type="transmembrane region" description="Helical" evidence="1">
    <location>
        <begin position="74"/>
        <end position="91"/>
    </location>
</feature>
<feature type="transmembrane region" description="Helical" evidence="1">
    <location>
        <begin position="48"/>
        <end position="68"/>
    </location>
</feature>
<dbReference type="Proteomes" id="UP000294823">
    <property type="component" value="Unassembled WGS sequence"/>
</dbReference>
<organism evidence="2 3">
    <name type="scientific">Halomonas marinisediminis</name>
    <dbReference type="NCBI Taxonomy" id="2546095"/>
    <lineage>
        <taxon>Bacteria</taxon>
        <taxon>Pseudomonadati</taxon>
        <taxon>Pseudomonadota</taxon>
        <taxon>Gammaproteobacteria</taxon>
        <taxon>Oceanospirillales</taxon>
        <taxon>Halomonadaceae</taxon>
        <taxon>Halomonas</taxon>
    </lineage>
</organism>
<feature type="transmembrane region" description="Helical" evidence="1">
    <location>
        <begin position="407"/>
        <end position="432"/>
    </location>
</feature>
<feature type="transmembrane region" description="Helical" evidence="1">
    <location>
        <begin position="526"/>
        <end position="544"/>
    </location>
</feature>
<feature type="transmembrane region" description="Helical" evidence="1">
    <location>
        <begin position="266"/>
        <end position="294"/>
    </location>
</feature>
<keyword evidence="1" id="KW-0812">Transmembrane</keyword>
<keyword evidence="1" id="KW-0472">Membrane</keyword>
<reference evidence="2 3" key="1">
    <citation type="submission" date="2019-03" db="EMBL/GenBank/DDBJ databases">
        <title>Halomonas marinisediminis sp. nov., a moderately halophilic bacterium isolated from the Bohai Gulf.</title>
        <authorList>
            <person name="Ji X."/>
        </authorList>
    </citation>
    <scope>NUCLEOTIDE SEQUENCE [LARGE SCALE GENOMIC DNA]</scope>
    <source>
        <strain evidence="2 3">204</strain>
    </source>
</reference>
<feature type="transmembrane region" description="Helical" evidence="1">
    <location>
        <begin position="225"/>
        <end position="245"/>
    </location>
</feature>
<gene>
    <name evidence="2" type="ORF">E0702_03020</name>
</gene>
<protein>
    <recommendedName>
        <fullName evidence="4">NADH:quinone oxidoreductase/Mrp antiporter membrane subunit domain-containing protein</fullName>
    </recommendedName>
</protein>
<evidence type="ECO:0000313" key="3">
    <source>
        <dbReference type="Proteomes" id="UP000294823"/>
    </source>
</evidence>
<evidence type="ECO:0000256" key="1">
    <source>
        <dbReference type="SAM" id="Phobius"/>
    </source>
</evidence>
<keyword evidence="1" id="KW-1133">Transmembrane helix</keyword>
<feature type="transmembrane region" description="Helical" evidence="1">
    <location>
        <begin position="365"/>
        <end position="386"/>
    </location>
</feature>
<feature type="transmembrane region" description="Helical" evidence="1">
    <location>
        <begin position="103"/>
        <end position="120"/>
    </location>
</feature>
<dbReference type="EMBL" id="SLTR01000002">
    <property type="protein sequence ID" value="TDB05173.1"/>
    <property type="molecule type" value="Genomic_DNA"/>
</dbReference>
<feature type="transmembrane region" description="Helical" evidence="1">
    <location>
        <begin position="157"/>
        <end position="174"/>
    </location>
</feature>
<accession>A0ABY2DAU9</accession>
<comment type="caution">
    <text evidence="2">The sequence shown here is derived from an EMBL/GenBank/DDBJ whole genome shotgun (WGS) entry which is preliminary data.</text>
</comment>
<dbReference type="RefSeq" id="WP_132041472.1">
    <property type="nucleotide sequence ID" value="NZ_SLTR01000002.1"/>
</dbReference>
<proteinExistence type="predicted"/>
<feature type="transmembrane region" description="Helical" evidence="1">
    <location>
        <begin position="20"/>
        <end position="41"/>
    </location>
</feature>
<evidence type="ECO:0008006" key="4">
    <source>
        <dbReference type="Google" id="ProtNLM"/>
    </source>
</evidence>
<feature type="transmembrane region" description="Helical" evidence="1">
    <location>
        <begin position="452"/>
        <end position="472"/>
    </location>
</feature>
<evidence type="ECO:0000313" key="2">
    <source>
        <dbReference type="EMBL" id="TDB05173.1"/>
    </source>
</evidence>
<feature type="transmembrane region" description="Helical" evidence="1">
    <location>
        <begin position="300"/>
        <end position="320"/>
    </location>
</feature>
<name>A0ABY2DAU9_9GAMM</name>